<gene>
    <name evidence="2" type="ORF">VZT92_009325</name>
</gene>
<name>A0AAW1FJE1_ZOAVI</name>
<protein>
    <submittedName>
        <fullName evidence="2">Uncharacterized protein</fullName>
    </submittedName>
</protein>
<keyword evidence="3" id="KW-1185">Reference proteome</keyword>
<proteinExistence type="predicted"/>
<dbReference type="EMBL" id="JBCEZU010000067">
    <property type="protein sequence ID" value="KAK9534270.1"/>
    <property type="molecule type" value="Genomic_DNA"/>
</dbReference>
<evidence type="ECO:0000313" key="2">
    <source>
        <dbReference type="EMBL" id="KAK9534270.1"/>
    </source>
</evidence>
<evidence type="ECO:0000256" key="1">
    <source>
        <dbReference type="SAM" id="MobiDB-lite"/>
    </source>
</evidence>
<organism evidence="2 3">
    <name type="scientific">Zoarces viviparus</name>
    <name type="common">Viviparous eelpout</name>
    <name type="synonym">Blennius viviparus</name>
    <dbReference type="NCBI Taxonomy" id="48416"/>
    <lineage>
        <taxon>Eukaryota</taxon>
        <taxon>Metazoa</taxon>
        <taxon>Chordata</taxon>
        <taxon>Craniata</taxon>
        <taxon>Vertebrata</taxon>
        <taxon>Euteleostomi</taxon>
        <taxon>Actinopterygii</taxon>
        <taxon>Neopterygii</taxon>
        <taxon>Teleostei</taxon>
        <taxon>Neoteleostei</taxon>
        <taxon>Acanthomorphata</taxon>
        <taxon>Eupercaria</taxon>
        <taxon>Perciformes</taxon>
        <taxon>Cottioidei</taxon>
        <taxon>Zoarcales</taxon>
        <taxon>Zoarcidae</taxon>
        <taxon>Zoarcinae</taxon>
        <taxon>Zoarces</taxon>
    </lineage>
</organism>
<sequence length="90" mass="9704">MVNRTGHIFMQPHADSRNQLSLDFVVKVSADVTTIRVPLLPSSLSGSLWSRQICELPVASPSSCSHQRGSSSSTVQLSSQHRAALWSVGS</sequence>
<feature type="compositionally biased region" description="Low complexity" evidence="1">
    <location>
        <begin position="62"/>
        <end position="79"/>
    </location>
</feature>
<feature type="region of interest" description="Disordered" evidence="1">
    <location>
        <begin position="62"/>
        <end position="90"/>
    </location>
</feature>
<dbReference type="AlphaFoldDB" id="A0AAW1FJE1"/>
<evidence type="ECO:0000313" key="3">
    <source>
        <dbReference type="Proteomes" id="UP001488805"/>
    </source>
</evidence>
<reference evidence="2 3" key="1">
    <citation type="journal article" date="2024" name="Genome Biol. Evol.">
        <title>Chromosome-level genome assembly of the viviparous eelpout Zoarces viviparus.</title>
        <authorList>
            <person name="Fuhrmann N."/>
            <person name="Brasseur M.V."/>
            <person name="Bakowski C.E."/>
            <person name="Podsiadlowski L."/>
            <person name="Prost S."/>
            <person name="Krehenwinkel H."/>
            <person name="Mayer C."/>
        </authorList>
    </citation>
    <scope>NUCLEOTIDE SEQUENCE [LARGE SCALE GENOMIC DNA]</scope>
    <source>
        <strain evidence="2">NO-MEL_2022_Ind0_liver</strain>
    </source>
</reference>
<comment type="caution">
    <text evidence="2">The sequence shown here is derived from an EMBL/GenBank/DDBJ whole genome shotgun (WGS) entry which is preliminary data.</text>
</comment>
<dbReference type="Proteomes" id="UP001488805">
    <property type="component" value="Unassembled WGS sequence"/>
</dbReference>
<accession>A0AAW1FJE1</accession>